<evidence type="ECO:0000256" key="3">
    <source>
        <dbReference type="ARBA" id="ARBA00022692"/>
    </source>
</evidence>
<dbReference type="InterPro" id="IPR005828">
    <property type="entry name" value="MFS_sugar_transport-like"/>
</dbReference>
<dbReference type="Gene3D" id="1.20.1250.20">
    <property type="entry name" value="MFS general substrate transporter like domains"/>
    <property type="match status" value="1"/>
</dbReference>
<evidence type="ECO:0000259" key="8">
    <source>
        <dbReference type="PROSITE" id="PS50850"/>
    </source>
</evidence>
<feature type="transmembrane region" description="Helical" evidence="7">
    <location>
        <begin position="188"/>
        <end position="207"/>
    </location>
</feature>
<feature type="transmembrane region" description="Helical" evidence="7">
    <location>
        <begin position="303"/>
        <end position="325"/>
    </location>
</feature>
<reference evidence="9 10" key="3">
    <citation type="journal article" date="2017" name="Mol. Plant Pathol.">
        <title>A gapless genome sequence of the fungus Botrytis cinerea.</title>
        <authorList>
            <person name="Van Kan J.A."/>
            <person name="Stassen J.H."/>
            <person name="Mosbach A."/>
            <person name="Van Der Lee T.A."/>
            <person name="Faino L."/>
            <person name="Farmer A.D."/>
            <person name="Papasotiriou D.G."/>
            <person name="Zhou S."/>
            <person name="Seidl M.F."/>
            <person name="Cottam E."/>
            <person name="Edel D."/>
            <person name="Hahn M."/>
            <person name="Schwartz D.C."/>
            <person name="Dietrich R.A."/>
            <person name="Widdison S."/>
            <person name="Scalliet G."/>
        </authorList>
    </citation>
    <scope>NUCLEOTIDE SEQUENCE [LARGE SCALE GENOMIC DNA]</scope>
    <source>
        <strain evidence="9 10">B05.10</strain>
    </source>
</reference>
<evidence type="ECO:0000313" key="9">
    <source>
        <dbReference type="EMBL" id="ATZ55199.1"/>
    </source>
</evidence>
<dbReference type="RefSeq" id="XP_024551838.1">
    <property type="nucleotide sequence ID" value="XM_024696035.1"/>
</dbReference>
<dbReference type="InterPro" id="IPR005829">
    <property type="entry name" value="Sugar_transporter_CS"/>
</dbReference>
<dbReference type="InterPro" id="IPR036259">
    <property type="entry name" value="MFS_trans_sf"/>
</dbReference>
<feature type="transmembrane region" description="Helical" evidence="7">
    <location>
        <begin position="490"/>
        <end position="510"/>
    </location>
</feature>
<accession>A0A384JX66</accession>
<dbReference type="OrthoDB" id="4139357at2759"/>
<dbReference type="Proteomes" id="UP000001798">
    <property type="component" value="Chromosome 11"/>
</dbReference>
<dbReference type="EMBL" id="CP009815">
    <property type="protein sequence ID" value="ATZ55199.1"/>
    <property type="molecule type" value="Genomic_DNA"/>
</dbReference>
<keyword evidence="4 7" id="KW-1133">Transmembrane helix</keyword>
<sequence>MRTYFPWNSEDIFLKNRGKVVCDTTENERESTIPLLNMDISNLSDGKSEDGVAKSKHVNGFTSPSAQSDPHDGRISPVSKTSTDAERLTGDLIPDDLSVQDKKILLVAREIDLMGMGRYQWYIWTLCGLGYFLDLLWAQALGLIAPVMQREMGISDNQLGRLFTVVNSGLTVGALVWGVLVDMIGRKWAFNGTVFITSIFGICMAIPSSYNGLLVLVAFTGFGIGGNIPIDTTIALEFLPKKNRFMLALLSIFQPIGVVICSGIAYGFIPKFSCATDLKSCKAKDLVPGAECCSKKDNMGWRYLLYTLGSISLFVFLMRFFIFTFQESPKYLLSKKRDDDAFKVLENIAKTNGKTLTITIEDFRALDDAGEIQSPISATSGNARLQGGNVPDDSTLRQKIKREVKRIGVLFQTKQMARVTILVWIIYAFDYWGFSVSGAFLPTILARKGLEKAVGYSKTYRNFVIIYTPGILGVGLGALMVKVSRVGRRISMIISSALMATSFFLFAAVNTQAANVGLSVMEYFFQSMFNSVLYGWTPEAFPASVRGTASGMASCWGRLFSIFSPLIAAKLLAMSLNGPLFLAGAGTFVACLGVICLPDNVMKGNEI</sequence>
<feature type="domain" description="Major facilitator superfamily (MFS) profile" evidence="8">
    <location>
        <begin position="123"/>
        <end position="602"/>
    </location>
</feature>
<dbReference type="PROSITE" id="PS00217">
    <property type="entry name" value="SUGAR_TRANSPORT_2"/>
    <property type="match status" value="1"/>
</dbReference>
<dbReference type="FunFam" id="1.20.1250.20:FF:001328">
    <property type="entry name" value="Chromosome 1, whole genome shotgun sequence"/>
    <property type="match status" value="1"/>
</dbReference>
<evidence type="ECO:0000256" key="2">
    <source>
        <dbReference type="ARBA" id="ARBA00022448"/>
    </source>
</evidence>
<evidence type="ECO:0000256" key="6">
    <source>
        <dbReference type="SAM" id="MobiDB-lite"/>
    </source>
</evidence>
<evidence type="ECO:0000313" key="10">
    <source>
        <dbReference type="Proteomes" id="UP000001798"/>
    </source>
</evidence>
<dbReference type="PROSITE" id="PS50850">
    <property type="entry name" value="MFS"/>
    <property type="match status" value="1"/>
</dbReference>
<dbReference type="GO" id="GO:0016020">
    <property type="term" value="C:membrane"/>
    <property type="evidence" value="ECO:0007669"/>
    <property type="project" value="UniProtKB-SubCell"/>
</dbReference>
<evidence type="ECO:0000256" key="5">
    <source>
        <dbReference type="ARBA" id="ARBA00023136"/>
    </source>
</evidence>
<gene>
    <name evidence="9" type="ORF">BCIN_11g04820</name>
</gene>
<keyword evidence="2" id="KW-0813">Transport</keyword>
<reference evidence="9 10" key="2">
    <citation type="journal article" date="2012" name="Eukaryot. Cell">
        <title>Genome update of Botrytis cinerea strains B05.10 and T4.</title>
        <authorList>
            <person name="Staats M."/>
            <person name="van Kan J.A."/>
        </authorList>
    </citation>
    <scope>NUCLEOTIDE SEQUENCE [LARGE SCALE GENOMIC DNA]</scope>
    <source>
        <strain evidence="9 10">B05.10</strain>
    </source>
</reference>
<feature type="transmembrane region" description="Helical" evidence="7">
    <location>
        <begin position="246"/>
        <end position="269"/>
    </location>
</feature>
<comment type="subcellular location">
    <subcellularLocation>
        <location evidence="1">Membrane</location>
        <topology evidence="1">Multi-pass membrane protein</topology>
    </subcellularLocation>
</comment>
<organism evidence="9 10">
    <name type="scientific">Botryotinia fuckeliana (strain B05.10)</name>
    <name type="common">Noble rot fungus</name>
    <name type="synonym">Botrytis cinerea</name>
    <dbReference type="NCBI Taxonomy" id="332648"/>
    <lineage>
        <taxon>Eukaryota</taxon>
        <taxon>Fungi</taxon>
        <taxon>Dikarya</taxon>
        <taxon>Ascomycota</taxon>
        <taxon>Pezizomycotina</taxon>
        <taxon>Leotiomycetes</taxon>
        <taxon>Helotiales</taxon>
        <taxon>Sclerotiniaceae</taxon>
        <taxon>Botrytis</taxon>
    </lineage>
</organism>
<dbReference type="Pfam" id="PF00083">
    <property type="entry name" value="Sugar_tr"/>
    <property type="match status" value="1"/>
</dbReference>
<keyword evidence="3 7" id="KW-0812">Transmembrane</keyword>
<feature type="transmembrane region" description="Helical" evidence="7">
    <location>
        <begin position="213"/>
        <end position="239"/>
    </location>
</feature>
<dbReference type="VEuPathDB" id="FungiDB:Bcin11g04820"/>
<dbReference type="GO" id="GO:0022857">
    <property type="term" value="F:transmembrane transporter activity"/>
    <property type="evidence" value="ECO:0007669"/>
    <property type="project" value="InterPro"/>
</dbReference>
<feature type="transmembrane region" description="Helical" evidence="7">
    <location>
        <begin position="121"/>
        <end position="142"/>
    </location>
</feature>
<feature type="transmembrane region" description="Helical" evidence="7">
    <location>
        <begin position="580"/>
        <end position="597"/>
    </location>
</feature>
<protein>
    <recommendedName>
        <fullName evidence="8">Major facilitator superfamily (MFS) profile domain-containing protein</fullName>
    </recommendedName>
</protein>
<keyword evidence="5 7" id="KW-0472">Membrane</keyword>
<evidence type="ECO:0000256" key="1">
    <source>
        <dbReference type="ARBA" id="ARBA00004141"/>
    </source>
</evidence>
<proteinExistence type="predicted"/>
<name>A0A384JX66_BOTFB</name>
<dbReference type="GeneID" id="5439022"/>
<keyword evidence="10" id="KW-1185">Reference proteome</keyword>
<dbReference type="SUPFAM" id="SSF103473">
    <property type="entry name" value="MFS general substrate transporter"/>
    <property type="match status" value="1"/>
</dbReference>
<reference evidence="9 10" key="1">
    <citation type="journal article" date="2011" name="PLoS Genet.">
        <title>Genomic analysis of the necrotrophic fungal pathogens Sclerotinia sclerotiorum and Botrytis cinerea.</title>
        <authorList>
            <person name="Amselem J."/>
            <person name="Cuomo C.A."/>
            <person name="van Kan J.A."/>
            <person name="Viaud M."/>
            <person name="Benito E.P."/>
            <person name="Couloux A."/>
            <person name="Coutinho P.M."/>
            <person name="de Vries R.P."/>
            <person name="Dyer P.S."/>
            <person name="Fillinger S."/>
            <person name="Fournier E."/>
            <person name="Gout L."/>
            <person name="Hahn M."/>
            <person name="Kohn L."/>
            <person name="Lapalu N."/>
            <person name="Plummer K.M."/>
            <person name="Pradier J.M."/>
            <person name="Quevillon E."/>
            <person name="Sharon A."/>
            <person name="Simon A."/>
            <person name="ten Have A."/>
            <person name="Tudzynski B."/>
            <person name="Tudzynski P."/>
            <person name="Wincker P."/>
            <person name="Andrew M."/>
            <person name="Anthouard V."/>
            <person name="Beever R.E."/>
            <person name="Beffa R."/>
            <person name="Benoit I."/>
            <person name="Bouzid O."/>
            <person name="Brault B."/>
            <person name="Chen Z."/>
            <person name="Choquer M."/>
            <person name="Collemare J."/>
            <person name="Cotton P."/>
            <person name="Danchin E.G."/>
            <person name="Da Silva C."/>
            <person name="Gautier A."/>
            <person name="Giraud C."/>
            <person name="Giraud T."/>
            <person name="Gonzalez C."/>
            <person name="Grossetete S."/>
            <person name="Guldener U."/>
            <person name="Henrissat B."/>
            <person name="Howlett B.J."/>
            <person name="Kodira C."/>
            <person name="Kretschmer M."/>
            <person name="Lappartient A."/>
            <person name="Leroch M."/>
            <person name="Levis C."/>
            <person name="Mauceli E."/>
            <person name="Neuveglise C."/>
            <person name="Oeser B."/>
            <person name="Pearson M."/>
            <person name="Poulain J."/>
            <person name="Poussereau N."/>
            <person name="Quesneville H."/>
            <person name="Rascle C."/>
            <person name="Schumacher J."/>
            <person name="Segurens B."/>
            <person name="Sexton A."/>
            <person name="Silva E."/>
            <person name="Sirven C."/>
            <person name="Soanes D.M."/>
            <person name="Talbot N.J."/>
            <person name="Templeton M."/>
            <person name="Yandava C."/>
            <person name="Yarden O."/>
            <person name="Zeng Q."/>
            <person name="Rollins J.A."/>
            <person name="Lebrun M.H."/>
            <person name="Dickman M."/>
        </authorList>
    </citation>
    <scope>NUCLEOTIDE SEQUENCE [LARGE SCALE GENOMIC DNA]</scope>
    <source>
        <strain evidence="9 10">B05.10</strain>
    </source>
</reference>
<dbReference type="AlphaFoldDB" id="A0A384JX66"/>
<feature type="transmembrane region" description="Helical" evidence="7">
    <location>
        <begin position="421"/>
        <end position="444"/>
    </location>
</feature>
<evidence type="ECO:0000256" key="4">
    <source>
        <dbReference type="ARBA" id="ARBA00022989"/>
    </source>
</evidence>
<dbReference type="InterPro" id="IPR020846">
    <property type="entry name" value="MFS_dom"/>
</dbReference>
<dbReference type="PANTHER" id="PTHR23511">
    <property type="entry name" value="SYNAPTIC VESICLE GLYCOPROTEIN 2"/>
    <property type="match status" value="1"/>
</dbReference>
<dbReference type="PANTHER" id="PTHR23511:SF3">
    <property type="entry name" value="MAJOR FACILITATOR SUPERFAMILY (MFS) PROFILE DOMAIN-CONTAINING PROTEIN"/>
    <property type="match status" value="1"/>
</dbReference>
<feature type="transmembrane region" description="Helical" evidence="7">
    <location>
        <begin position="162"/>
        <end position="181"/>
    </location>
</feature>
<feature type="region of interest" description="Disordered" evidence="6">
    <location>
        <begin position="47"/>
        <end position="83"/>
    </location>
</feature>
<dbReference type="KEGG" id="bfu:BCIN_11g04820"/>
<feature type="transmembrane region" description="Helical" evidence="7">
    <location>
        <begin position="464"/>
        <end position="483"/>
    </location>
</feature>
<dbReference type="CDD" id="cd17316">
    <property type="entry name" value="MFS_SV2_like"/>
    <property type="match status" value="1"/>
</dbReference>
<evidence type="ECO:0000256" key="7">
    <source>
        <dbReference type="SAM" id="Phobius"/>
    </source>
</evidence>